<proteinExistence type="predicted"/>
<comment type="caution">
    <text evidence="3">The sequence shown here is derived from an EMBL/GenBank/DDBJ whole genome shotgun (WGS) entry which is preliminary data.</text>
</comment>
<keyword evidence="2" id="KW-1133">Transmembrane helix</keyword>
<dbReference type="Proteomes" id="UP000637628">
    <property type="component" value="Unassembled WGS sequence"/>
</dbReference>
<evidence type="ECO:0000313" key="3">
    <source>
        <dbReference type="EMBL" id="GIE06144.1"/>
    </source>
</evidence>
<evidence type="ECO:0008006" key="5">
    <source>
        <dbReference type="Google" id="ProtNLM"/>
    </source>
</evidence>
<keyword evidence="2" id="KW-0472">Membrane</keyword>
<accession>A0ABQ3Z8H5</accession>
<reference evidence="3 4" key="1">
    <citation type="submission" date="2021-01" db="EMBL/GenBank/DDBJ databases">
        <title>Whole genome shotgun sequence of Actinoplanes durhamensis NBRC 14914.</title>
        <authorList>
            <person name="Komaki H."/>
            <person name="Tamura T."/>
        </authorList>
    </citation>
    <scope>NUCLEOTIDE SEQUENCE [LARGE SCALE GENOMIC DNA]</scope>
    <source>
        <strain evidence="3 4">NBRC 14914</strain>
    </source>
</reference>
<gene>
    <name evidence="3" type="ORF">Adu01nite_74940</name>
</gene>
<keyword evidence="2" id="KW-0812">Transmembrane</keyword>
<feature type="region of interest" description="Disordered" evidence="1">
    <location>
        <begin position="1"/>
        <end position="22"/>
    </location>
</feature>
<dbReference type="RefSeq" id="WP_203733995.1">
    <property type="nucleotide sequence ID" value="NZ_BAAATX010000022.1"/>
</dbReference>
<evidence type="ECO:0000313" key="4">
    <source>
        <dbReference type="Proteomes" id="UP000637628"/>
    </source>
</evidence>
<sequence length="164" mass="16889">MTTASHVPAPPQGPGVYPPFPAPPVEGKGKRIGWGIGIAAGVIVLICGGGTAALIGIGVSTSGSLQERAEAAVGDYLDAVAAKRYDQAYGLLCDDAQQDESAAEFRTRVTGEQTITDYTFGDLNFVTLALPVDATYSDGATAELEAYLGQDTSTGAFEVCRLGE</sequence>
<name>A0ABQ3Z8H5_9ACTN</name>
<protein>
    <recommendedName>
        <fullName evidence="5">DUF4878 domain-containing protein</fullName>
    </recommendedName>
</protein>
<dbReference type="EMBL" id="BOML01000059">
    <property type="protein sequence ID" value="GIE06144.1"/>
    <property type="molecule type" value="Genomic_DNA"/>
</dbReference>
<keyword evidence="4" id="KW-1185">Reference proteome</keyword>
<organism evidence="3 4">
    <name type="scientific">Paractinoplanes durhamensis</name>
    <dbReference type="NCBI Taxonomy" id="113563"/>
    <lineage>
        <taxon>Bacteria</taxon>
        <taxon>Bacillati</taxon>
        <taxon>Actinomycetota</taxon>
        <taxon>Actinomycetes</taxon>
        <taxon>Micromonosporales</taxon>
        <taxon>Micromonosporaceae</taxon>
        <taxon>Paractinoplanes</taxon>
    </lineage>
</organism>
<feature type="compositionally biased region" description="Pro residues" evidence="1">
    <location>
        <begin position="8"/>
        <end position="22"/>
    </location>
</feature>
<evidence type="ECO:0000256" key="1">
    <source>
        <dbReference type="SAM" id="MobiDB-lite"/>
    </source>
</evidence>
<feature type="transmembrane region" description="Helical" evidence="2">
    <location>
        <begin position="32"/>
        <end position="59"/>
    </location>
</feature>
<evidence type="ECO:0000256" key="2">
    <source>
        <dbReference type="SAM" id="Phobius"/>
    </source>
</evidence>